<dbReference type="PANTHER" id="PTHR22969:SF17">
    <property type="entry name" value="INHIBITOR OF NUCLEAR FACTOR KAPPA-B KINASE SUBUNIT BETA"/>
    <property type="match status" value="1"/>
</dbReference>
<dbReference type="FunCoup" id="K1PV24">
    <property type="interactions" value="153"/>
</dbReference>
<protein>
    <submittedName>
        <fullName evidence="12">Inhibitor of nuclear factor kappa-B kinase subunit alpha</fullName>
    </submittedName>
</protein>
<dbReference type="AlphaFoldDB" id="K1PV24"/>
<dbReference type="PANTHER" id="PTHR22969">
    <property type="entry name" value="IKB KINASE"/>
    <property type="match status" value="1"/>
</dbReference>
<dbReference type="CDD" id="cd17046">
    <property type="entry name" value="Ubl_IKKA_like"/>
    <property type="match status" value="1"/>
</dbReference>
<organism evidence="12">
    <name type="scientific">Magallana gigas</name>
    <name type="common">Pacific oyster</name>
    <name type="synonym">Crassostrea gigas</name>
    <dbReference type="NCBI Taxonomy" id="29159"/>
    <lineage>
        <taxon>Eukaryota</taxon>
        <taxon>Metazoa</taxon>
        <taxon>Spiralia</taxon>
        <taxon>Lophotrochozoa</taxon>
        <taxon>Mollusca</taxon>
        <taxon>Bivalvia</taxon>
        <taxon>Autobranchia</taxon>
        <taxon>Pteriomorphia</taxon>
        <taxon>Ostreida</taxon>
        <taxon>Ostreoidea</taxon>
        <taxon>Ostreidae</taxon>
        <taxon>Magallana</taxon>
    </lineage>
</organism>
<evidence type="ECO:0000256" key="1">
    <source>
        <dbReference type="ARBA" id="ARBA00004123"/>
    </source>
</evidence>
<evidence type="ECO:0000256" key="2">
    <source>
        <dbReference type="ARBA" id="ARBA00004496"/>
    </source>
</evidence>
<evidence type="ECO:0000256" key="9">
    <source>
        <dbReference type="ARBA" id="ARBA00022840"/>
    </source>
</evidence>
<evidence type="ECO:0000259" key="11">
    <source>
        <dbReference type="Pfam" id="PF18397"/>
    </source>
</evidence>
<name>K1PV24_MAGGI</name>
<evidence type="ECO:0000256" key="6">
    <source>
        <dbReference type="ARBA" id="ARBA00022679"/>
    </source>
</evidence>
<keyword evidence="10" id="KW-0539">Nucleus</keyword>
<evidence type="ECO:0000256" key="5">
    <source>
        <dbReference type="ARBA" id="ARBA00022553"/>
    </source>
</evidence>
<dbReference type="GO" id="GO:0005524">
    <property type="term" value="F:ATP binding"/>
    <property type="evidence" value="ECO:0007669"/>
    <property type="project" value="UniProtKB-KW"/>
</dbReference>
<keyword evidence="6" id="KW-0808">Transferase</keyword>
<dbReference type="GO" id="GO:0008384">
    <property type="term" value="F:IkappaB kinase activity"/>
    <property type="evidence" value="ECO:0007669"/>
    <property type="project" value="TreeGrafter"/>
</dbReference>
<gene>
    <name evidence="12" type="ORF">CGI_10001373</name>
</gene>
<dbReference type="InterPro" id="IPR051180">
    <property type="entry name" value="IKK"/>
</dbReference>
<feature type="domain" description="IKBKB scaffold dimerization" evidence="11">
    <location>
        <begin position="90"/>
        <end position="189"/>
    </location>
</feature>
<dbReference type="GO" id="GO:0033209">
    <property type="term" value="P:tumor necrosis factor-mediated signaling pathway"/>
    <property type="evidence" value="ECO:0007669"/>
    <property type="project" value="TreeGrafter"/>
</dbReference>
<dbReference type="InterPro" id="IPR041185">
    <property type="entry name" value="IKBKB_SDD"/>
</dbReference>
<accession>K1PV24</accession>
<proteinExistence type="predicted"/>
<dbReference type="Gene3D" id="3.10.20.90">
    <property type="entry name" value="Phosphatidylinositol 3-kinase Catalytic Subunit, Chain A, domain 1"/>
    <property type="match status" value="1"/>
</dbReference>
<comment type="subcellular location">
    <subcellularLocation>
        <location evidence="2">Cytoplasm</location>
    </subcellularLocation>
    <subcellularLocation>
        <location evidence="1">Nucleus</location>
    </subcellularLocation>
</comment>
<evidence type="ECO:0000256" key="8">
    <source>
        <dbReference type="ARBA" id="ARBA00022777"/>
    </source>
</evidence>
<evidence type="ECO:0000313" key="12">
    <source>
        <dbReference type="EMBL" id="EKC22849.1"/>
    </source>
</evidence>
<sequence>MPQFLRLLSCIQPWIMMILHILYVPCNQLLSYPLVENYSIQELQEKIEKETGVKVEDQDILLASGASPDPNLGAHQCWTAPGEEDWVVFLFAKGENQGGGTQRQKPLPTNVQGIFKEPTIVLPFQEQKKAWAEAVYFCNQQVVDFRRLIQSQRAAMLSMLRTHNDFAKREKKMVSNCEHLVSKLDYFEEWQVHAKRCTELYQEMRQAGKGGREEYKDHKPMVKLVVKCIFTRDQSLQDLYTHLGKICACKHELFQLLPSIQQCREQIDGTTQRLLQAHKQRQSEIWSLVQMAEGMTRQDSRSSGHASMLLSMYGGASLDSIKMCDDNRETVQKCDDMIKSLIDEHEELLSSMDWSFLPPEKSKEPLEIIVSSHSPESTDLSPYGRGSYILAVIYTNERIEIQVIYHNQIIAR</sequence>
<keyword evidence="9" id="KW-0067">ATP-binding</keyword>
<dbReference type="GO" id="GO:0008385">
    <property type="term" value="C:IkappaB kinase complex"/>
    <property type="evidence" value="ECO:0007669"/>
    <property type="project" value="TreeGrafter"/>
</dbReference>
<keyword evidence="5" id="KW-0597">Phosphoprotein</keyword>
<dbReference type="GO" id="GO:0005634">
    <property type="term" value="C:nucleus"/>
    <property type="evidence" value="ECO:0007669"/>
    <property type="project" value="UniProtKB-SubCell"/>
</dbReference>
<evidence type="ECO:0000256" key="7">
    <source>
        <dbReference type="ARBA" id="ARBA00022741"/>
    </source>
</evidence>
<evidence type="ECO:0000256" key="3">
    <source>
        <dbReference type="ARBA" id="ARBA00022490"/>
    </source>
</evidence>
<dbReference type="EMBL" id="JH818056">
    <property type="protein sequence ID" value="EKC22849.1"/>
    <property type="molecule type" value="Genomic_DNA"/>
</dbReference>
<dbReference type="InterPro" id="IPR046375">
    <property type="entry name" value="IKBKB_SDD_sf"/>
</dbReference>
<dbReference type="Gene3D" id="1.20.1270.250">
    <property type="match status" value="2"/>
</dbReference>
<dbReference type="GO" id="GO:0045944">
    <property type="term" value="P:positive regulation of transcription by RNA polymerase II"/>
    <property type="evidence" value="ECO:0007669"/>
    <property type="project" value="TreeGrafter"/>
</dbReference>
<evidence type="ECO:0000256" key="10">
    <source>
        <dbReference type="ARBA" id="ARBA00023242"/>
    </source>
</evidence>
<keyword evidence="8 12" id="KW-0418">Kinase</keyword>
<dbReference type="HOGENOM" id="CLU_667736_0_0_1"/>
<keyword evidence="7" id="KW-0547">Nucleotide-binding</keyword>
<dbReference type="Pfam" id="PF18397">
    <property type="entry name" value="IKBKB_SDD"/>
    <property type="match status" value="2"/>
</dbReference>
<feature type="domain" description="IKBKB scaffold dimerization" evidence="11">
    <location>
        <begin position="195"/>
        <end position="292"/>
    </location>
</feature>
<dbReference type="InParanoid" id="K1PV24"/>
<keyword evidence="3" id="KW-0963">Cytoplasm</keyword>
<keyword evidence="4" id="KW-0723">Serine/threonine-protein kinase</keyword>
<evidence type="ECO:0000256" key="4">
    <source>
        <dbReference type="ARBA" id="ARBA00022527"/>
    </source>
</evidence>
<reference evidence="12" key="1">
    <citation type="journal article" date="2012" name="Nature">
        <title>The oyster genome reveals stress adaptation and complexity of shell formation.</title>
        <authorList>
            <person name="Zhang G."/>
            <person name="Fang X."/>
            <person name="Guo X."/>
            <person name="Li L."/>
            <person name="Luo R."/>
            <person name="Xu F."/>
            <person name="Yang P."/>
            <person name="Zhang L."/>
            <person name="Wang X."/>
            <person name="Qi H."/>
            <person name="Xiong Z."/>
            <person name="Que H."/>
            <person name="Xie Y."/>
            <person name="Holland P.W."/>
            <person name="Paps J."/>
            <person name="Zhu Y."/>
            <person name="Wu F."/>
            <person name="Chen Y."/>
            <person name="Wang J."/>
            <person name="Peng C."/>
            <person name="Meng J."/>
            <person name="Yang L."/>
            <person name="Liu J."/>
            <person name="Wen B."/>
            <person name="Zhang N."/>
            <person name="Huang Z."/>
            <person name="Zhu Q."/>
            <person name="Feng Y."/>
            <person name="Mount A."/>
            <person name="Hedgecock D."/>
            <person name="Xu Z."/>
            <person name="Liu Y."/>
            <person name="Domazet-Loso T."/>
            <person name="Du Y."/>
            <person name="Sun X."/>
            <person name="Zhang S."/>
            <person name="Liu B."/>
            <person name="Cheng P."/>
            <person name="Jiang X."/>
            <person name="Li J."/>
            <person name="Fan D."/>
            <person name="Wang W."/>
            <person name="Fu W."/>
            <person name="Wang T."/>
            <person name="Wang B."/>
            <person name="Zhang J."/>
            <person name="Peng Z."/>
            <person name="Li Y."/>
            <person name="Li N."/>
            <person name="Wang J."/>
            <person name="Chen M."/>
            <person name="He Y."/>
            <person name="Tan F."/>
            <person name="Song X."/>
            <person name="Zheng Q."/>
            <person name="Huang R."/>
            <person name="Yang H."/>
            <person name="Du X."/>
            <person name="Chen L."/>
            <person name="Yang M."/>
            <person name="Gaffney P.M."/>
            <person name="Wang S."/>
            <person name="Luo L."/>
            <person name="She Z."/>
            <person name="Ming Y."/>
            <person name="Huang W."/>
            <person name="Zhang S."/>
            <person name="Huang B."/>
            <person name="Zhang Y."/>
            <person name="Qu T."/>
            <person name="Ni P."/>
            <person name="Miao G."/>
            <person name="Wang J."/>
            <person name="Wang Q."/>
            <person name="Steinberg C.E."/>
            <person name="Wang H."/>
            <person name="Li N."/>
            <person name="Qian L."/>
            <person name="Zhang G."/>
            <person name="Li Y."/>
            <person name="Yang H."/>
            <person name="Liu X."/>
            <person name="Wang J."/>
            <person name="Yin Y."/>
            <person name="Wang J."/>
        </authorList>
    </citation>
    <scope>NUCLEOTIDE SEQUENCE [LARGE SCALE GENOMIC DNA]</scope>
    <source>
        <strain evidence="12">05x7-T-G4-1.051#20</strain>
    </source>
</reference>